<dbReference type="EMBL" id="CM017321">
    <property type="protein sequence ID" value="KAE7996344.1"/>
    <property type="molecule type" value="Genomic_DNA"/>
</dbReference>
<sequence>MSGAVARGLALNPPHLRLGTPADGLFSVVEVKWSPLCDEASNLWSVRGMIQRFFTVWEKTGLRCSNQRFFTVHMVILHFVQGESNRAWGRGGRKIRRRRRTIRRTECMIRRHMVGCLGIEEAGRS</sequence>
<accession>A0A5N6QDA9</accession>
<dbReference type="Proteomes" id="UP000327013">
    <property type="component" value="Chromosome 1"/>
</dbReference>
<protein>
    <submittedName>
        <fullName evidence="1">Uncharacterized protein</fullName>
    </submittedName>
</protein>
<evidence type="ECO:0000313" key="2">
    <source>
        <dbReference type="Proteomes" id="UP000327013"/>
    </source>
</evidence>
<keyword evidence="2" id="KW-1185">Reference proteome</keyword>
<gene>
    <name evidence="1" type="ORF">FH972_001075</name>
</gene>
<reference evidence="1 2" key="1">
    <citation type="submission" date="2019-06" db="EMBL/GenBank/DDBJ databases">
        <title>A chromosomal-level reference genome of Carpinus fangiana (Coryloideae, Betulaceae).</title>
        <authorList>
            <person name="Yang X."/>
            <person name="Wang Z."/>
            <person name="Zhang L."/>
            <person name="Hao G."/>
            <person name="Liu J."/>
            <person name="Yang Y."/>
        </authorList>
    </citation>
    <scope>NUCLEOTIDE SEQUENCE [LARGE SCALE GENOMIC DNA]</scope>
    <source>
        <strain evidence="1">Cfa_2016G</strain>
        <tissue evidence="1">Leaf</tissue>
    </source>
</reference>
<evidence type="ECO:0000313" key="1">
    <source>
        <dbReference type="EMBL" id="KAE7996344.1"/>
    </source>
</evidence>
<proteinExistence type="predicted"/>
<organism evidence="1 2">
    <name type="scientific">Carpinus fangiana</name>
    <dbReference type="NCBI Taxonomy" id="176857"/>
    <lineage>
        <taxon>Eukaryota</taxon>
        <taxon>Viridiplantae</taxon>
        <taxon>Streptophyta</taxon>
        <taxon>Embryophyta</taxon>
        <taxon>Tracheophyta</taxon>
        <taxon>Spermatophyta</taxon>
        <taxon>Magnoliopsida</taxon>
        <taxon>eudicotyledons</taxon>
        <taxon>Gunneridae</taxon>
        <taxon>Pentapetalae</taxon>
        <taxon>rosids</taxon>
        <taxon>fabids</taxon>
        <taxon>Fagales</taxon>
        <taxon>Betulaceae</taxon>
        <taxon>Carpinus</taxon>
    </lineage>
</organism>
<name>A0A5N6QDA9_9ROSI</name>
<dbReference type="AlphaFoldDB" id="A0A5N6QDA9"/>